<dbReference type="Gene3D" id="2.40.10.10">
    <property type="entry name" value="Trypsin-like serine proteases"/>
    <property type="match status" value="2"/>
</dbReference>
<feature type="signal peptide" evidence="5">
    <location>
        <begin position="1"/>
        <end position="20"/>
    </location>
</feature>
<evidence type="ECO:0000259" key="6">
    <source>
        <dbReference type="PROSITE" id="PS50240"/>
    </source>
</evidence>
<keyword evidence="1" id="KW-0645">Protease</keyword>
<dbReference type="SUPFAM" id="SSF50494">
    <property type="entry name" value="Trypsin-like serine proteases"/>
    <property type="match status" value="1"/>
</dbReference>
<keyword evidence="5" id="KW-0732">Signal</keyword>
<organism evidence="7 8">
    <name type="scientific">Cryptolaemus montrouzieri</name>
    <dbReference type="NCBI Taxonomy" id="559131"/>
    <lineage>
        <taxon>Eukaryota</taxon>
        <taxon>Metazoa</taxon>
        <taxon>Ecdysozoa</taxon>
        <taxon>Arthropoda</taxon>
        <taxon>Hexapoda</taxon>
        <taxon>Insecta</taxon>
        <taxon>Pterygota</taxon>
        <taxon>Neoptera</taxon>
        <taxon>Endopterygota</taxon>
        <taxon>Coleoptera</taxon>
        <taxon>Polyphaga</taxon>
        <taxon>Cucujiformia</taxon>
        <taxon>Coccinelloidea</taxon>
        <taxon>Coccinellidae</taxon>
        <taxon>Scymninae</taxon>
        <taxon>Scymnini</taxon>
        <taxon>Cryptolaemus</taxon>
    </lineage>
</organism>
<dbReference type="InterPro" id="IPR009003">
    <property type="entry name" value="Peptidase_S1_PA"/>
</dbReference>
<evidence type="ECO:0000256" key="4">
    <source>
        <dbReference type="ARBA" id="ARBA00023157"/>
    </source>
</evidence>
<dbReference type="PROSITE" id="PS00134">
    <property type="entry name" value="TRYPSIN_HIS"/>
    <property type="match status" value="1"/>
</dbReference>
<protein>
    <recommendedName>
        <fullName evidence="6">Peptidase S1 domain-containing protein</fullName>
    </recommendedName>
</protein>
<evidence type="ECO:0000256" key="3">
    <source>
        <dbReference type="ARBA" id="ARBA00022825"/>
    </source>
</evidence>
<keyword evidence="8" id="KW-1185">Reference proteome</keyword>
<accession>A0ABD2NCQ1</accession>
<dbReference type="InterPro" id="IPR001254">
    <property type="entry name" value="Trypsin_dom"/>
</dbReference>
<evidence type="ECO:0000313" key="8">
    <source>
        <dbReference type="Proteomes" id="UP001516400"/>
    </source>
</evidence>
<dbReference type="AlphaFoldDB" id="A0ABD2NCQ1"/>
<dbReference type="FunFam" id="2.40.10.10:FF:000068">
    <property type="entry name" value="transmembrane protease serine 2"/>
    <property type="match status" value="1"/>
</dbReference>
<keyword evidence="4" id="KW-1015">Disulfide bond</keyword>
<gene>
    <name evidence="7" type="ORF">HHI36_011726</name>
</gene>
<dbReference type="Proteomes" id="UP001516400">
    <property type="component" value="Unassembled WGS sequence"/>
</dbReference>
<dbReference type="Pfam" id="PF00089">
    <property type="entry name" value="Trypsin"/>
    <property type="match status" value="1"/>
</dbReference>
<keyword evidence="2" id="KW-0378">Hydrolase</keyword>
<dbReference type="PANTHER" id="PTHR24276:SF91">
    <property type="entry name" value="AT26814P-RELATED"/>
    <property type="match status" value="1"/>
</dbReference>
<comment type="caution">
    <text evidence="7">The sequence shown here is derived from an EMBL/GenBank/DDBJ whole genome shotgun (WGS) entry which is preliminary data.</text>
</comment>
<dbReference type="SMART" id="SM00020">
    <property type="entry name" value="Tryp_SPc"/>
    <property type="match status" value="1"/>
</dbReference>
<keyword evidence="3" id="KW-0720">Serine protease</keyword>
<proteinExistence type="predicted"/>
<dbReference type="InterPro" id="IPR050430">
    <property type="entry name" value="Peptidase_S1"/>
</dbReference>
<dbReference type="GO" id="GO:0008236">
    <property type="term" value="F:serine-type peptidase activity"/>
    <property type="evidence" value="ECO:0007669"/>
    <property type="project" value="UniProtKB-KW"/>
</dbReference>
<dbReference type="GO" id="GO:0006508">
    <property type="term" value="P:proteolysis"/>
    <property type="evidence" value="ECO:0007669"/>
    <property type="project" value="UniProtKB-KW"/>
</dbReference>
<reference evidence="7 8" key="1">
    <citation type="journal article" date="2021" name="BMC Biol.">
        <title>Horizontally acquired antibacterial genes associated with adaptive radiation of ladybird beetles.</title>
        <authorList>
            <person name="Li H.S."/>
            <person name="Tang X.F."/>
            <person name="Huang Y.H."/>
            <person name="Xu Z.Y."/>
            <person name="Chen M.L."/>
            <person name="Du X.Y."/>
            <person name="Qiu B.Y."/>
            <person name="Chen P.T."/>
            <person name="Zhang W."/>
            <person name="Slipinski A."/>
            <person name="Escalona H.E."/>
            <person name="Waterhouse R.M."/>
            <person name="Zwick A."/>
            <person name="Pang H."/>
        </authorList>
    </citation>
    <scope>NUCLEOTIDE SEQUENCE [LARGE SCALE GENOMIC DNA]</scope>
    <source>
        <strain evidence="7">SYSU2018</strain>
    </source>
</reference>
<evidence type="ECO:0000256" key="1">
    <source>
        <dbReference type="ARBA" id="ARBA00022670"/>
    </source>
</evidence>
<dbReference type="InterPro" id="IPR018114">
    <property type="entry name" value="TRYPSIN_HIS"/>
</dbReference>
<feature type="domain" description="Peptidase S1" evidence="6">
    <location>
        <begin position="18"/>
        <end position="262"/>
    </location>
</feature>
<dbReference type="InterPro" id="IPR043504">
    <property type="entry name" value="Peptidase_S1_PA_chymotrypsin"/>
</dbReference>
<dbReference type="PROSITE" id="PS50240">
    <property type="entry name" value="TRYPSIN_DOM"/>
    <property type="match status" value="1"/>
</dbReference>
<sequence length="298" mass="34002">MTYNMIFHLIFCLFVVSVVGVNENNTKASYKCMSKDFPFLVLLKGTSPSIYCGGALINSETVVTAAHCIENFIKTPEKLQIIFNVSEENAEGTQKSIAANIFRHKKFDRNHFTYNIAIIIMQEPITQGEPIKLPTEKENERITPSCEKLLTMTWPYESKINAEGNSVKITLNPQLYCLELPLITKEECSLLGGENLDTFFCTFSEHDAYDHNCGDYSGYPVFCKDTLYGIVSNAYSCGIADVPNFHTKVEYVIDFWHETMAKVKMGRSINIKSTAFSLNYRFQINILHFLLLIFLEFY</sequence>
<name>A0ABD2NCQ1_9CUCU</name>
<evidence type="ECO:0000313" key="7">
    <source>
        <dbReference type="EMBL" id="KAL3276344.1"/>
    </source>
</evidence>
<evidence type="ECO:0000256" key="5">
    <source>
        <dbReference type="SAM" id="SignalP"/>
    </source>
</evidence>
<dbReference type="EMBL" id="JABFTP020000103">
    <property type="protein sequence ID" value="KAL3276344.1"/>
    <property type="molecule type" value="Genomic_DNA"/>
</dbReference>
<feature type="chain" id="PRO_5044769950" description="Peptidase S1 domain-containing protein" evidence="5">
    <location>
        <begin position="21"/>
        <end position="298"/>
    </location>
</feature>
<dbReference type="PANTHER" id="PTHR24276">
    <property type="entry name" value="POLYSERASE-RELATED"/>
    <property type="match status" value="1"/>
</dbReference>
<evidence type="ECO:0000256" key="2">
    <source>
        <dbReference type="ARBA" id="ARBA00022801"/>
    </source>
</evidence>